<dbReference type="InterPro" id="IPR011990">
    <property type="entry name" value="TPR-like_helical_dom_sf"/>
</dbReference>
<comment type="subcellular location">
    <subcellularLocation>
        <location evidence="1">Membrane</location>
    </subcellularLocation>
</comment>
<dbReference type="Proteomes" id="UP000245959">
    <property type="component" value="Unassembled WGS sequence"/>
</dbReference>
<dbReference type="GO" id="GO:0009306">
    <property type="term" value="P:protein secretion"/>
    <property type="evidence" value="ECO:0007669"/>
    <property type="project" value="InterPro"/>
</dbReference>
<dbReference type="PANTHER" id="PTHR30332">
    <property type="entry name" value="PROBABLE GENERAL SECRETION PATHWAY PROTEIN D"/>
    <property type="match status" value="1"/>
</dbReference>
<organism evidence="8 9">
    <name type="scientific">Victivallis vadensis</name>
    <dbReference type="NCBI Taxonomy" id="172901"/>
    <lineage>
        <taxon>Bacteria</taxon>
        <taxon>Pseudomonadati</taxon>
        <taxon>Lentisphaerota</taxon>
        <taxon>Lentisphaeria</taxon>
        <taxon>Victivallales</taxon>
        <taxon>Victivallaceae</taxon>
        <taxon>Victivallis</taxon>
    </lineage>
</organism>
<reference evidence="8 9" key="1">
    <citation type="submission" date="2018-04" db="EMBL/GenBank/DDBJ databases">
        <title>Genomic Encyclopedia of Type Strains, Phase IV (KMG-IV): sequencing the most valuable type-strain genomes for metagenomic binning, comparative biology and taxonomic classification.</title>
        <authorList>
            <person name="Goeker M."/>
        </authorList>
    </citation>
    <scope>NUCLEOTIDE SEQUENCE [LARGE SCALE GENOMIC DNA]</scope>
    <source>
        <strain evidence="8 9">DSM 14823</strain>
    </source>
</reference>
<sequence length="836" mass="93907">MLNREKKLWGLAFALGVGLTPVLAAEKAPAAISPDMRVDISRIDQGKQENEIRAGRLVSEANKLLIDSKYLEARDKYLAAIKIFESFPSPEFQKRAEMCRSQVVTCYKYMAEEAMSKAEERAALRDFEEAIRICKEALKYCPELKGKLQSRIDLYEKRQAHLAANPEARVETLLPNQKNQEYQIQVLMEQGRQLVAAGEYTRALRKFDNVLLIDPYNADAIQNIKATYWRVDKAGLARYANEHRKLIAETEWKFAIPVVPESNSADAVNMLGVEPKVKEEREVSALQKKLDSIRIPRIDFEDVTISAAIKNLREQSRQQDPEQVGVNIFLRRDDGSAAALYAKLNAQNDMMGGPDGMGMGGPGMPPQMRPQPAPVPAADGAEPLLDENGLPIDNEQRISLLIQNQTLMDAIKRLCDTAKLRYRVEKYAVVIAPQSVAIDDMETRLFPLDRSPVDDPNNEQELKNYFIGNGVEFPTGSKIVYDPKITRLIVYNTVDNLQKIDTVIHELLDQQEPMVQILCKFIEISQDDLKELAFNYQLTVNGGAEANVMENGKYPRDVKFGPNSNELLRYYRDETNSSGDSSTGNPTYNSTFSYVWQNADGTAIVANLFALNQADSMDVLGAPRVTTLPGQPAHIEMVTERYFPEDWEIVDLPNNNTGGSGDGSNEGTSYWRGISADPQPNFESEPTKLGIVFDIQPEIDKERRTITAHVLLPVQTLSGWMIFDARTYDSDGNTDGEYYQMPIFDKRSIETDITVYDGETVVLGGVAQDKVEIVNDKIPVLGDLPIVGRLFQSKYTDSQKRNLLVFLTCRLVKPDGSAFFPNETRSRGIPEFGRNR</sequence>
<dbReference type="EMBL" id="QEKH01000015">
    <property type="protein sequence ID" value="PVY40987.1"/>
    <property type="molecule type" value="Genomic_DNA"/>
</dbReference>
<dbReference type="Gene3D" id="1.25.40.10">
    <property type="entry name" value="Tetratricopeptide repeat domain"/>
    <property type="match status" value="2"/>
</dbReference>
<comment type="caution">
    <text evidence="8">The sequence shown here is derived from an EMBL/GenBank/DDBJ whole genome shotgun (WGS) entry which is preliminary data.</text>
</comment>
<proteinExistence type="inferred from homology"/>
<dbReference type="InterPro" id="IPR019734">
    <property type="entry name" value="TPR_rpt"/>
</dbReference>
<dbReference type="GeneID" id="78295497"/>
<keyword evidence="9" id="KW-1185">Reference proteome</keyword>
<dbReference type="InterPro" id="IPR004845">
    <property type="entry name" value="T2SS_GspD_CS"/>
</dbReference>
<keyword evidence="4" id="KW-0802">TPR repeat</keyword>
<feature type="signal peptide" evidence="6">
    <location>
        <begin position="1"/>
        <end position="24"/>
    </location>
</feature>
<evidence type="ECO:0000313" key="8">
    <source>
        <dbReference type="EMBL" id="PVY40987.1"/>
    </source>
</evidence>
<evidence type="ECO:0000256" key="4">
    <source>
        <dbReference type="PROSITE-ProRule" id="PRU00339"/>
    </source>
</evidence>
<comment type="similarity">
    <text evidence="5">Belongs to the bacterial secretin family.</text>
</comment>
<dbReference type="PROSITE" id="PS00875">
    <property type="entry name" value="T2SP_D"/>
    <property type="match status" value="1"/>
</dbReference>
<evidence type="ECO:0000259" key="7">
    <source>
        <dbReference type="Pfam" id="PF00263"/>
    </source>
</evidence>
<dbReference type="SUPFAM" id="SSF48452">
    <property type="entry name" value="TPR-like"/>
    <property type="match status" value="1"/>
</dbReference>
<feature type="chain" id="PRO_5015403004" evidence="6">
    <location>
        <begin position="25"/>
        <end position="836"/>
    </location>
</feature>
<dbReference type="PANTHER" id="PTHR30332:SF24">
    <property type="entry name" value="SECRETIN GSPD-RELATED"/>
    <property type="match status" value="1"/>
</dbReference>
<feature type="repeat" description="TPR" evidence="4">
    <location>
        <begin position="184"/>
        <end position="217"/>
    </location>
</feature>
<dbReference type="Pfam" id="PF00263">
    <property type="entry name" value="Secretin"/>
    <property type="match status" value="1"/>
</dbReference>
<keyword evidence="3" id="KW-0472">Membrane</keyword>
<evidence type="ECO:0000313" key="9">
    <source>
        <dbReference type="Proteomes" id="UP000245959"/>
    </source>
</evidence>
<dbReference type="InterPro" id="IPR050810">
    <property type="entry name" value="Bact_Secretion_Sys_Channel"/>
</dbReference>
<dbReference type="AlphaFoldDB" id="A0A2U1AXK8"/>
<accession>A0A2U1AXK8</accession>
<dbReference type="GO" id="GO:0015627">
    <property type="term" value="C:type II protein secretion system complex"/>
    <property type="evidence" value="ECO:0007669"/>
    <property type="project" value="TreeGrafter"/>
</dbReference>
<evidence type="ECO:0000256" key="3">
    <source>
        <dbReference type="ARBA" id="ARBA00023136"/>
    </source>
</evidence>
<gene>
    <name evidence="8" type="ORF">C8D82_11538</name>
</gene>
<name>A0A2U1AXK8_9BACT</name>
<evidence type="ECO:0000256" key="1">
    <source>
        <dbReference type="ARBA" id="ARBA00004370"/>
    </source>
</evidence>
<evidence type="ECO:0000256" key="6">
    <source>
        <dbReference type="SAM" id="SignalP"/>
    </source>
</evidence>
<dbReference type="PROSITE" id="PS50005">
    <property type="entry name" value="TPR"/>
    <property type="match status" value="1"/>
</dbReference>
<keyword evidence="2 6" id="KW-0732">Signal</keyword>
<dbReference type="OrthoDB" id="182525at2"/>
<dbReference type="RefSeq" id="WP_116884195.1">
    <property type="nucleotide sequence ID" value="NZ_CABMMC010000062.1"/>
</dbReference>
<dbReference type="GO" id="GO:0016020">
    <property type="term" value="C:membrane"/>
    <property type="evidence" value="ECO:0007669"/>
    <property type="project" value="UniProtKB-SubCell"/>
</dbReference>
<evidence type="ECO:0000256" key="5">
    <source>
        <dbReference type="RuleBase" id="RU004003"/>
    </source>
</evidence>
<feature type="domain" description="Type II/III secretion system secretin-like" evidence="7">
    <location>
        <begin position="610"/>
        <end position="813"/>
    </location>
</feature>
<dbReference type="InterPro" id="IPR004846">
    <property type="entry name" value="T2SS/T3SS_dom"/>
</dbReference>
<protein>
    <submittedName>
        <fullName evidence="8">Type II/III secretion system protein</fullName>
    </submittedName>
</protein>
<evidence type="ECO:0000256" key="2">
    <source>
        <dbReference type="ARBA" id="ARBA00022729"/>
    </source>
</evidence>
<dbReference type="SMART" id="SM00028">
    <property type="entry name" value="TPR"/>
    <property type="match status" value="3"/>
</dbReference>